<organism evidence="11 12">
    <name type="scientific">Peptostreptococcus russellii</name>
    <dbReference type="NCBI Taxonomy" id="215200"/>
    <lineage>
        <taxon>Bacteria</taxon>
        <taxon>Bacillati</taxon>
        <taxon>Bacillota</taxon>
        <taxon>Clostridia</taxon>
        <taxon>Peptostreptococcales</taxon>
        <taxon>Peptostreptococcaceae</taxon>
        <taxon>Peptostreptococcus</taxon>
    </lineage>
</organism>
<dbReference type="InterPro" id="IPR002376">
    <property type="entry name" value="Formyl_transf_N"/>
</dbReference>
<dbReference type="GO" id="GO:0005829">
    <property type="term" value="C:cytosol"/>
    <property type="evidence" value="ECO:0007669"/>
    <property type="project" value="TreeGrafter"/>
</dbReference>
<comment type="caution">
    <text evidence="11">The sequence shown here is derived from an EMBL/GenBank/DDBJ whole genome shotgun (WGS) entry which is preliminary data.</text>
</comment>
<dbReference type="PANTHER" id="PTHR11138">
    <property type="entry name" value="METHIONYL-TRNA FORMYLTRANSFERASE"/>
    <property type="match status" value="1"/>
</dbReference>
<dbReference type="GO" id="GO:0004479">
    <property type="term" value="F:methionyl-tRNA formyltransferase activity"/>
    <property type="evidence" value="ECO:0007669"/>
    <property type="project" value="UniProtKB-UniRule"/>
</dbReference>
<dbReference type="Pfam" id="PF02911">
    <property type="entry name" value="Formyl_trans_C"/>
    <property type="match status" value="1"/>
</dbReference>
<evidence type="ECO:0000256" key="7">
    <source>
        <dbReference type="ARBA" id="ARBA00048558"/>
    </source>
</evidence>
<dbReference type="Gene3D" id="3.10.25.10">
    <property type="entry name" value="Formyl transferase, C-terminal domain"/>
    <property type="match status" value="1"/>
</dbReference>
<dbReference type="CDD" id="cd08704">
    <property type="entry name" value="Met_tRNA_FMT_C"/>
    <property type="match status" value="1"/>
</dbReference>
<dbReference type="InterPro" id="IPR041711">
    <property type="entry name" value="Met-tRNA-FMT_N"/>
</dbReference>
<evidence type="ECO:0000259" key="10">
    <source>
        <dbReference type="Pfam" id="PF02911"/>
    </source>
</evidence>
<dbReference type="InterPro" id="IPR001555">
    <property type="entry name" value="GART_AS"/>
</dbReference>
<evidence type="ECO:0000256" key="2">
    <source>
        <dbReference type="ARBA" id="ARBA00010699"/>
    </source>
</evidence>
<dbReference type="OrthoDB" id="9802815at2"/>
<keyword evidence="6 8" id="KW-0648">Protein biosynthesis</keyword>
<dbReference type="EMBL" id="JYGE01000004">
    <property type="protein sequence ID" value="PSJ31355.1"/>
    <property type="molecule type" value="Genomic_DNA"/>
</dbReference>
<name>A0A2P7Q063_9FIRM</name>
<evidence type="ECO:0000313" key="12">
    <source>
        <dbReference type="Proteomes" id="UP000241434"/>
    </source>
</evidence>
<dbReference type="NCBIfam" id="TIGR00460">
    <property type="entry name" value="fmt"/>
    <property type="match status" value="1"/>
</dbReference>
<comment type="function">
    <text evidence="1 8">Attaches a formyl group to the free amino group of methionyl-tRNA(fMet). The formyl group appears to play a dual role in the initiator identity of N-formylmethionyl-tRNA by promoting its recognition by IF2 and preventing the misappropriation of this tRNA by the elongation apparatus.</text>
</comment>
<dbReference type="InterPro" id="IPR005794">
    <property type="entry name" value="Fmt"/>
</dbReference>
<gene>
    <name evidence="8" type="primary">fmt</name>
    <name evidence="11" type="ORF">UF10_05355</name>
</gene>
<dbReference type="SUPFAM" id="SSF53328">
    <property type="entry name" value="Formyltransferase"/>
    <property type="match status" value="1"/>
</dbReference>
<dbReference type="PROSITE" id="PS00373">
    <property type="entry name" value="GART"/>
    <property type="match status" value="1"/>
</dbReference>
<evidence type="ECO:0000313" key="11">
    <source>
        <dbReference type="EMBL" id="PSJ31355.1"/>
    </source>
</evidence>
<dbReference type="RefSeq" id="WP_106776813.1">
    <property type="nucleotide sequence ID" value="NZ_JBGGGQ010000001.1"/>
</dbReference>
<dbReference type="Gene3D" id="3.40.50.170">
    <property type="entry name" value="Formyl transferase, N-terminal domain"/>
    <property type="match status" value="1"/>
</dbReference>
<dbReference type="InterPro" id="IPR005793">
    <property type="entry name" value="Formyl_trans_C"/>
</dbReference>
<feature type="domain" description="Formyl transferase C-terminal" evidence="10">
    <location>
        <begin position="204"/>
        <end position="300"/>
    </location>
</feature>
<dbReference type="CDD" id="cd08646">
    <property type="entry name" value="FMT_core_Met-tRNA-FMT_N"/>
    <property type="match status" value="1"/>
</dbReference>
<dbReference type="InterPro" id="IPR011034">
    <property type="entry name" value="Formyl_transferase-like_C_sf"/>
</dbReference>
<dbReference type="HAMAP" id="MF_00182">
    <property type="entry name" value="Formyl_trans"/>
    <property type="match status" value="1"/>
</dbReference>
<comment type="catalytic activity">
    <reaction evidence="7 8">
        <text>L-methionyl-tRNA(fMet) + (6R)-10-formyltetrahydrofolate = N-formyl-L-methionyl-tRNA(fMet) + (6S)-5,6,7,8-tetrahydrofolate + H(+)</text>
        <dbReference type="Rhea" id="RHEA:24380"/>
        <dbReference type="Rhea" id="RHEA-COMP:9952"/>
        <dbReference type="Rhea" id="RHEA-COMP:9953"/>
        <dbReference type="ChEBI" id="CHEBI:15378"/>
        <dbReference type="ChEBI" id="CHEBI:57453"/>
        <dbReference type="ChEBI" id="CHEBI:78530"/>
        <dbReference type="ChEBI" id="CHEBI:78844"/>
        <dbReference type="ChEBI" id="CHEBI:195366"/>
        <dbReference type="EC" id="2.1.2.9"/>
    </reaction>
</comment>
<keyword evidence="5 8" id="KW-0808">Transferase</keyword>
<dbReference type="Proteomes" id="UP000241434">
    <property type="component" value="Unassembled WGS sequence"/>
</dbReference>
<dbReference type="InterPro" id="IPR037022">
    <property type="entry name" value="Formyl_trans_C_sf"/>
</dbReference>
<dbReference type="InterPro" id="IPR044135">
    <property type="entry name" value="Met-tRNA-FMT_C"/>
</dbReference>
<evidence type="ECO:0000256" key="8">
    <source>
        <dbReference type="HAMAP-Rule" id="MF_00182"/>
    </source>
</evidence>
<evidence type="ECO:0000256" key="5">
    <source>
        <dbReference type="ARBA" id="ARBA00022679"/>
    </source>
</evidence>
<sequence length="309" mass="34304">MRIIFMGTPDISVDSLERIIADGHDVCAVVTQPDRPKGRGKKLAMSPVKEVALKHGLKVMQPQKASDSEFIEELKSLEPELIVVIAYGQILKKELLEIPKYGCVNVHVSLLPKLRGAAPINWSIINGDVKTGVTTMFMDEGLDTGDIIMTKEFELDDEITAGELHDWMMQEGAKVLSETIKSIEDNSYTRTKQDDSLSTYAPMMDKNLGHIDFSKDAIDIHNLVRGTIPWPGAWCNSDYGKMKIWKTKVIDKESKELAGTVIGVSKDGLEVSCGSKSLLIIDLQMPNKKRMPVSEYIKGNTIEKGTILK</sequence>
<evidence type="ECO:0000256" key="3">
    <source>
        <dbReference type="ARBA" id="ARBA00012261"/>
    </source>
</evidence>
<feature type="binding site" evidence="8">
    <location>
        <begin position="109"/>
        <end position="112"/>
    </location>
    <ligand>
        <name>(6S)-5,6,7,8-tetrahydrofolate</name>
        <dbReference type="ChEBI" id="CHEBI:57453"/>
    </ligand>
</feature>
<protein>
    <recommendedName>
        <fullName evidence="4 8">Methionyl-tRNA formyltransferase</fullName>
        <ecNumber evidence="3 8">2.1.2.9</ecNumber>
    </recommendedName>
</protein>
<comment type="similarity">
    <text evidence="2 8">Belongs to the Fmt family.</text>
</comment>
<reference evidence="11" key="1">
    <citation type="thesis" date="2015" institute="Rutgers" country="The State University of New Jersey, 14 College Farm Rd., New Brunswick, NJ, USA">
        <title>Ammonia toxicity in bacteria and its implications for treatment of and resource recovery from highly nitrogenous organic wastes.</title>
        <authorList>
            <person name="Luther A.K."/>
        </authorList>
    </citation>
    <scope>NUCLEOTIDE SEQUENCE</scope>
    <source>
        <strain evidence="11">RT-10B</strain>
    </source>
</reference>
<dbReference type="AlphaFoldDB" id="A0A2P7Q063"/>
<dbReference type="FunFam" id="3.40.50.12230:FF:000001">
    <property type="entry name" value="Methionyl-tRNA formyltransferase"/>
    <property type="match status" value="1"/>
</dbReference>
<feature type="domain" description="Formyl transferase N-terminal" evidence="9">
    <location>
        <begin position="1"/>
        <end position="180"/>
    </location>
</feature>
<evidence type="ECO:0000256" key="1">
    <source>
        <dbReference type="ARBA" id="ARBA00002606"/>
    </source>
</evidence>
<dbReference type="Pfam" id="PF00551">
    <property type="entry name" value="Formyl_trans_N"/>
    <property type="match status" value="1"/>
</dbReference>
<proteinExistence type="inferred from homology"/>
<dbReference type="SUPFAM" id="SSF50486">
    <property type="entry name" value="FMT C-terminal domain-like"/>
    <property type="match status" value="1"/>
</dbReference>
<keyword evidence="12" id="KW-1185">Reference proteome</keyword>
<evidence type="ECO:0000259" key="9">
    <source>
        <dbReference type="Pfam" id="PF00551"/>
    </source>
</evidence>
<evidence type="ECO:0000256" key="6">
    <source>
        <dbReference type="ARBA" id="ARBA00022917"/>
    </source>
</evidence>
<dbReference type="PANTHER" id="PTHR11138:SF5">
    <property type="entry name" value="METHIONYL-TRNA FORMYLTRANSFERASE, MITOCHONDRIAL"/>
    <property type="match status" value="1"/>
</dbReference>
<dbReference type="InterPro" id="IPR036477">
    <property type="entry name" value="Formyl_transf_N_sf"/>
</dbReference>
<evidence type="ECO:0000256" key="4">
    <source>
        <dbReference type="ARBA" id="ARBA00016014"/>
    </source>
</evidence>
<dbReference type="EC" id="2.1.2.9" evidence="3 8"/>
<accession>A0A2P7Q063</accession>